<reference evidence="2 3" key="1">
    <citation type="submission" date="2020-08" db="EMBL/GenBank/DDBJ databases">
        <title>Genomic Encyclopedia of Type Strains, Phase IV (KMG-IV): sequencing the most valuable type-strain genomes for metagenomic binning, comparative biology and taxonomic classification.</title>
        <authorList>
            <person name="Goeker M."/>
        </authorList>
    </citation>
    <scope>NUCLEOTIDE SEQUENCE [LARGE SCALE GENOMIC DNA]</scope>
    <source>
        <strain evidence="2 3">DSM 29007</strain>
    </source>
</reference>
<dbReference type="EMBL" id="JACHIA010000010">
    <property type="protein sequence ID" value="MBB6071805.1"/>
    <property type="molecule type" value="Genomic_DNA"/>
</dbReference>
<dbReference type="PROSITE" id="PS50883">
    <property type="entry name" value="EAL"/>
    <property type="match status" value="1"/>
</dbReference>
<comment type="caution">
    <text evidence="2">The sequence shown here is derived from an EMBL/GenBank/DDBJ whole genome shotgun (WGS) entry which is preliminary data.</text>
</comment>
<evidence type="ECO:0000313" key="2">
    <source>
        <dbReference type="EMBL" id="MBB6071805.1"/>
    </source>
</evidence>
<dbReference type="AlphaFoldDB" id="A0A841H134"/>
<dbReference type="Gene3D" id="3.20.20.450">
    <property type="entry name" value="EAL domain"/>
    <property type="match status" value="1"/>
</dbReference>
<evidence type="ECO:0000259" key="1">
    <source>
        <dbReference type="PROSITE" id="PS50883"/>
    </source>
</evidence>
<dbReference type="Pfam" id="PF00563">
    <property type="entry name" value="EAL"/>
    <property type="match status" value="1"/>
</dbReference>
<protein>
    <submittedName>
        <fullName evidence="2">EAL domain-containing protein (Putative c-di-GMP-specific phosphodiesterase class I)</fullName>
    </submittedName>
</protein>
<dbReference type="PANTHER" id="PTHR33121:SF76">
    <property type="entry name" value="SIGNALING PROTEIN"/>
    <property type="match status" value="1"/>
</dbReference>
<feature type="domain" description="EAL" evidence="1">
    <location>
        <begin position="18"/>
        <end position="275"/>
    </location>
</feature>
<evidence type="ECO:0000313" key="3">
    <source>
        <dbReference type="Proteomes" id="UP000582837"/>
    </source>
</evidence>
<accession>A0A841H134</accession>
<dbReference type="SMART" id="SM00052">
    <property type="entry name" value="EAL"/>
    <property type="match status" value="1"/>
</dbReference>
<dbReference type="Proteomes" id="UP000582837">
    <property type="component" value="Unassembled WGS sequence"/>
</dbReference>
<dbReference type="GO" id="GO:0071111">
    <property type="term" value="F:cyclic-guanylate-specific phosphodiesterase activity"/>
    <property type="evidence" value="ECO:0007669"/>
    <property type="project" value="InterPro"/>
</dbReference>
<organism evidence="2 3">
    <name type="scientific">Longimicrobium terrae</name>
    <dbReference type="NCBI Taxonomy" id="1639882"/>
    <lineage>
        <taxon>Bacteria</taxon>
        <taxon>Pseudomonadati</taxon>
        <taxon>Gemmatimonadota</taxon>
        <taxon>Longimicrobiia</taxon>
        <taxon>Longimicrobiales</taxon>
        <taxon>Longimicrobiaceae</taxon>
        <taxon>Longimicrobium</taxon>
    </lineage>
</organism>
<keyword evidence="3" id="KW-1185">Reference proteome</keyword>
<dbReference type="InterPro" id="IPR001633">
    <property type="entry name" value="EAL_dom"/>
</dbReference>
<sequence length="283" mass="30822">MFDIDQLRDTRGVATAAAAMERPAPEPAVAETRFFCTVTPFYQPIVRASDLAVTAYEALARGPADSPLHPARTLFATASGLGELPALERVCWTASLLHARRQGLFRRPGTRLFLNLSPDRIAEPSFHEFARRTVQEIGVDPRRVVIEVTEESRIRSNPDFVRSLMRYRELGFGIALDDVGTGFSDLRVLAEVRPDYLKIALELVRGVDVHPGRHHVVGSLIALGHAMGSTVVVEGVETEEELAAVRGLGVDCVQGHLVGRPAAQLLEPRMAGAPSPPALRRAA</sequence>
<dbReference type="InterPro" id="IPR035919">
    <property type="entry name" value="EAL_sf"/>
</dbReference>
<dbReference type="CDD" id="cd01948">
    <property type="entry name" value="EAL"/>
    <property type="match status" value="1"/>
</dbReference>
<dbReference type="InterPro" id="IPR050706">
    <property type="entry name" value="Cyclic-di-GMP_PDE-like"/>
</dbReference>
<name>A0A841H134_9BACT</name>
<dbReference type="PANTHER" id="PTHR33121">
    <property type="entry name" value="CYCLIC DI-GMP PHOSPHODIESTERASE PDEF"/>
    <property type="match status" value="1"/>
</dbReference>
<gene>
    <name evidence="2" type="ORF">HNQ61_003444</name>
</gene>
<dbReference type="RefSeq" id="WP_170032599.1">
    <property type="nucleotide sequence ID" value="NZ_JABDTL010000001.1"/>
</dbReference>
<dbReference type="SUPFAM" id="SSF141868">
    <property type="entry name" value="EAL domain-like"/>
    <property type="match status" value="1"/>
</dbReference>
<proteinExistence type="predicted"/>